<feature type="compositionally biased region" description="Basic and acidic residues" evidence="2">
    <location>
        <begin position="1"/>
        <end position="11"/>
    </location>
</feature>
<reference evidence="4" key="1">
    <citation type="submission" date="2012-09" db="EMBL/GenBank/DDBJ databases">
        <title>The Genome Sequence of Cryptococcus neoformans grubii H99.</title>
        <authorList>
            <consortium name="The Broad Institute Genomics Platform"/>
            <person name="Cuomo C."/>
            <person name="Janbon G.J."/>
            <person name="Paulet D."/>
            <person name="Neuveglise C."/>
            <person name="Dietrich F."/>
            <person name="Allen A."/>
            <person name="Stajich J.S."/>
            <person name="Heitman J."/>
            <person name="Kronstad J."/>
            <person name="Walker B."/>
            <person name="Young S.K."/>
            <person name="Zeng Q."/>
            <person name="Gargeya S."/>
            <person name="Fitzgerald M."/>
            <person name="Haas B."/>
            <person name="Abouelleil A."/>
            <person name="Allen A."/>
            <person name="Alvarado L."/>
            <person name="Chapman S.B."/>
            <person name="Gainer-Dewar J."/>
            <person name="Goldberg J."/>
            <person name="Griggs A."/>
            <person name="Gujja S."/>
            <person name="Hansen M."/>
            <person name="Howarth C."/>
            <person name="Imamovic A."/>
            <person name="Ireland A."/>
            <person name="Larimer J."/>
            <person name="McCowan C."/>
            <person name="Murphy C."/>
            <person name="Pearson M.D."/>
            <person name="Poon T."/>
            <person name="Priest M."/>
            <person name="Roberts A.D."/>
            <person name="Saif S."/>
            <person name="Shea T.D."/>
            <person name="Sykes S.N."/>
            <person name="Wortman J."/>
            <person name="Nusbaum C."/>
            <person name="Birren B."/>
        </authorList>
    </citation>
    <scope>NUCLEOTIDE SEQUENCE</scope>
    <source>
        <strain>H99</strain>
    </source>
</reference>
<feature type="compositionally biased region" description="Basic and acidic residues" evidence="2">
    <location>
        <begin position="268"/>
        <end position="280"/>
    </location>
</feature>
<dbReference type="Gene3D" id="3.30.70.330">
    <property type="match status" value="1"/>
</dbReference>
<sequence length="1296" mass="144301">MNARREMDYKQNNRSRKVPRMVSKLDPKSVQTIAESNNAYHSGIKDGVPANHTEPTTEREVLNEISNQDIFHPLEDGQPSPSNGVKSSLEFPSLKSARAIPPSRHQLHPSLVMTPQNENTSKPKCPSAADGMPNSKKDGHLSALKCMGSCSRIENEENIDPTSVATPVSACIIDRVSSPQPRVSSQGLSCTKSSILTISNVSDPSTWADKKNKTLPTQISGRNKHETPIMEIPFPSVSRPSVSPTAGSTSISCENPNAPGTGSLSQIKSRESGRRDWWRRDPHPMFSPKYAAQRLLVEFPSAVNVNHAKPILESHFSKYGKIHSVYHYDQNGDRCCKGFVVFIDPTSIQRVLTDPYSNICANALDPEAPRDMNITIRPSSASDLERTVFIRITGSRSEEEAFERRYMYQLLCEREMEAKHMPNNDHDSLGIITHEMGGMVKSDGLSLFHKALLPEKVILDQVPMKGKTPGKYYSTVCVRNFNTSWFDFVRQVRERCGKDPTQIGEITLRGPNISERNFVPQLCDHLAEICSIRPPNEKCCGWLVSVSGSRDGRHMMHELQKIPGLFVRWADERDGLFDDAEPALQTSPLNCISSFEDRSSPTETDDARSLSTPQTNNHVFPTLLHPSATHPHLRRTLMHTYRGRPLIEDNSTGETKFLDESAIFVGRLNKRMETYATLYKRFQKYGKICNMEFNPKAVPSHVNNATARIMYQGQESAARAIARENGSISFGTAIKVELRRVIHSDVHTRRVYVDLTGRIVRPPTLSNLAREPVVKRVTESQSAIEARIQQPQFSPGLNMPSATYVPMLSQQPGFLQPSVGIGMPVATFPPRFSLSPPAFSTGDGLQHLAMLGGQGSLSPTYDHIMPIANSFWNVGQLSNGITTADQFLYPLSEAFQNPQSTNGQSSSMAYPPAGEAHFQSPHDKQFAEQPHTIPMTAQYPVFPLDEPLSRTPGVSNYPELSAITPIGDEGISPNMKLKPVAYKEENGTVKAIYDDDELKAYCVENNLPYPPQPGRTTKKASDEGFIVTQDWRKSLLPVQTGGHDSSLPSPLRRGSIAFVEAQGQSSLSKLRLLRSQSDYSLPTNRKPQDCHRGVDEAVSVASASTASRSEENSYSSSPWLARRPLLNRDPMSDCCNQPIQARVNNFPDTHDHLKQPPFNLPLRQHLSSPSASLQFDPEYLEELMCHLDIHGQNPLPTYMPAPQAQGSQSWYFTSFEALAHQLQNQQLVTKHIQPGDNSWMANESPIVQGPKYDRVRPRGRGKGSRRRTFFGRLSANSILQNNEDTQGRDKNPPNRG</sequence>
<reference evidence="4 5" key="3">
    <citation type="journal article" date="2014" name="PLoS Genet.">
        <title>Analysis of the genome and transcriptome of Cryptococcus neoformans var. grubii reveals complex RNA expression and microevolution leading to virulence attenuation.</title>
        <authorList>
            <person name="Janbon G."/>
            <person name="Ormerod K.L."/>
            <person name="Paulet D."/>
            <person name="Byrnes E.J.III."/>
            <person name="Yadav V."/>
            <person name="Chatterjee G."/>
            <person name="Mullapudi N."/>
            <person name="Hon C.C."/>
            <person name="Billmyre R.B."/>
            <person name="Brunel F."/>
            <person name="Bahn Y.S."/>
            <person name="Chen W."/>
            <person name="Chen Y."/>
            <person name="Chow E.W."/>
            <person name="Coppee J.Y."/>
            <person name="Floyd-Averette A."/>
            <person name="Gaillardin C."/>
            <person name="Gerik K.J."/>
            <person name="Goldberg J."/>
            <person name="Gonzalez-Hilarion S."/>
            <person name="Gujja S."/>
            <person name="Hamlin J.L."/>
            <person name="Hsueh Y.P."/>
            <person name="Ianiri G."/>
            <person name="Jones S."/>
            <person name="Kodira C.D."/>
            <person name="Kozubowski L."/>
            <person name="Lam W."/>
            <person name="Marra M."/>
            <person name="Mesner L.D."/>
            <person name="Mieczkowski P.A."/>
            <person name="Moyrand F."/>
            <person name="Nielsen K."/>
            <person name="Proux C."/>
            <person name="Rossignol T."/>
            <person name="Schein J.E."/>
            <person name="Sun S."/>
            <person name="Wollschlaeger C."/>
            <person name="Wood I.A."/>
            <person name="Zeng Q."/>
            <person name="Neuveglise C."/>
            <person name="Newlon C.S."/>
            <person name="Perfect J.R."/>
            <person name="Lodge J.K."/>
            <person name="Idnurm A."/>
            <person name="Stajich J.E."/>
            <person name="Kronstad J.W."/>
            <person name="Sanyal K."/>
            <person name="Heitman J."/>
            <person name="Fraser J.A."/>
            <person name="Cuomo C.A."/>
            <person name="Dietrich F.S."/>
        </authorList>
    </citation>
    <scope>NUCLEOTIDE SEQUENCE [LARGE SCALE GENOMIC DNA]</scope>
    <source>
        <strain evidence="4">H99</strain>
        <strain evidence="5">H99 / ATCC 208821 / CBS 10515 / FGSC 9487</strain>
    </source>
</reference>
<dbReference type="SUPFAM" id="SSF54928">
    <property type="entry name" value="RNA-binding domain, RBD"/>
    <property type="match status" value="1"/>
</dbReference>
<feature type="compositionally biased region" description="Polar residues" evidence="2">
    <location>
        <begin position="1274"/>
        <end position="1284"/>
    </location>
</feature>
<gene>
    <name evidence="4" type="ORF">CNAG_01048</name>
</gene>
<protein>
    <recommendedName>
        <fullName evidence="3">RRM domain-containing protein</fullName>
    </recommendedName>
</protein>
<proteinExistence type="predicted"/>
<dbReference type="Pfam" id="PF00076">
    <property type="entry name" value="RRM_1"/>
    <property type="match status" value="1"/>
</dbReference>
<keyword evidence="1" id="KW-0694">RNA-binding</keyword>
<dbReference type="GO" id="GO:0003723">
    <property type="term" value="F:RNA binding"/>
    <property type="evidence" value="ECO:0007669"/>
    <property type="project" value="UniProtKB-UniRule"/>
</dbReference>
<dbReference type="InterPro" id="IPR012677">
    <property type="entry name" value="Nucleotide-bd_a/b_plait_sf"/>
</dbReference>
<dbReference type="RefSeq" id="XP_012049084.1">
    <property type="nucleotide sequence ID" value="XM_012193694.1"/>
</dbReference>
<feature type="region of interest" description="Disordered" evidence="2">
    <location>
        <begin position="1"/>
        <end position="22"/>
    </location>
</feature>
<feature type="compositionally biased region" description="Basic residues" evidence="2">
    <location>
        <begin position="1257"/>
        <end position="1269"/>
    </location>
</feature>
<keyword evidence="5" id="KW-1185">Reference proteome</keyword>
<feature type="compositionally biased region" description="Basic and acidic residues" evidence="2">
    <location>
        <begin position="595"/>
        <end position="608"/>
    </location>
</feature>
<dbReference type="Proteomes" id="UP000010091">
    <property type="component" value="Chromosome 5"/>
</dbReference>
<feature type="region of interest" description="Disordered" evidence="2">
    <location>
        <begin position="591"/>
        <end position="620"/>
    </location>
</feature>
<dbReference type="GeneID" id="23884794"/>
<dbReference type="PROSITE" id="PS50102">
    <property type="entry name" value="RRM"/>
    <property type="match status" value="1"/>
</dbReference>
<name>J9VR55_CRYN9</name>
<evidence type="ECO:0000256" key="2">
    <source>
        <dbReference type="SAM" id="MobiDB-lite"/>
    </source>
</evidence>
<dbReference type="RefSeq" id="XP_012049283.1">
    <property type="nucleotide sequence ID" value="XM_012193893.1"/>
</dbReference>
<feature type="compositionally biased region" description="Low complexity" evidence="2">
    <location>
        <begin position="233"/>
        <end position="244"/>
    </location>
</feature>
<dbReference type="InterPro" id="IPR035979">
    <property type="entry name" value="RBD_domain_sf"/>
</dbReference>
<feature type="compositionally biased region" description="Polar residues" evidence="2">
    <location>
        <begin position="245"/>
        <end position="267"/>
    </location>
</feature>
<evidence type="ECO:0000313" key="5">
    <source>
        <dbReference type="Proteomes" id="UP000010091"/>
    </source>
</evidence>
<reference evidence="4" key="2">
    <citation type="submission" date="2012-09" db="EMBL/GenBank/DDBJ databases">
        <authorList>
            <consortium name="The Broad Institute Genome Sequencing Platform"/>
            <person name="Birren B."/>
            <person name="Cuomo C."/>
            <person name="Gargeya S."/>
            <person name="Jaffe D."/>
            <person name="Young S.K."/>
            <person name="Wortman J."/>
            <person name="Zeng Q."/>
            <person name="Alvarado L."/>
            <person name="Dietrich F."/>
            <person name="Allen A."/>
            <person name="Stajich J.E."/>
            <person name="Heitman J."/>
            <person name="Kronstad J."/>
        </authorList>
    </citation>
    <scope>NUCLEOTIDE SEQUENCE</scope>
    <source>
        <strain evidence="4">H99</strain>
    </source>
</reference>
<dbReference type="HOGENOM" id="CLU_261832_0_0_1"/>
<dbReference type="EMBL" id="CP003824">
    <property type="protein sequence ID" value="AGV14347.1"/>
    <property type="molecule type" value="Genomic_DNA"/>
</dbReference>
<dbReference type="InterPro" id="IPR000504">
    <property type="entry name" value="RRM_dom"/>
</dbReference>
<evidence type="ECO:0000313" key="4">
    <source>
        <dbReference type="EMBL" id="AFR95099.2"/>
    </source>
</evidence>
<evidence type="ECO:0000256" key="1">
    <source>
        <dbReference type="PROSITE-ProRule" id="PRU00176"/>
    </source>
</evidence>
<feature type="compositionally biased region" description="Polar residues" evidence="2">
    <location>
        <begin position="609"/>
        <end position="619"/>
    </location>
</feature>
<feature type="region of interest" description="Disordered" evidence="2">
    <location>
        <begin position="232"/>
        <end position="280"/>
    </location>
</feature>
<dbReference type="OrthoDB" id="2570292at2759"/>
<organism evidence="4 5">
    <name type="scientific">Cryptococcus neoformans (strain H99 / ATCC 208821 / CBS 10515 / FGSC 9487)</name>
    <name type="common">Cryptococcus neoformans var. grubii serotype A</name>
    <dbReference type="NCBI Taxonomy" id="235443"/>
    <lineage>
        <taxon>Eukaryota</taxon>
        <taxon>Fungi</taxon>
        <taxon>Dikarya</taxon>
        <taxon>Basidiomycota</taxon>
        <taxon>Agaricomycotina</taxon>
        <taxon>Tremellomycetes</taxon>
        <taxon>Tremellales</taxon>
        <taxon>Cryptococcaceae</taxon>
        <taxon>Cryptococcus</taxon>
        <taxon>Cryptococcus neoformans species complex</taxon>
    </lineage>
</organism>
<feature type="region of interest" description="Disordered" evidence="2">
    <location>
        <begin position="1252"/>
        <end position="1296"/>
    </location>
</feature>
<dbReference type="KEGG" id="cng:CNAG_01048"/>
<accession>J9VR55</accession>
<feature type="domain" description="RRM" evidence="3">
    <location>
        <begin position="661"/>
        <end position="741"/>
    </location>
</feature>
<dbReference type="EMBL" id="CP003824">
    <property type="protein sequence ID" value="AFR95099.2"/>
    <property type="molecule type" value="Genomic_DNA"/>
</dbReference>
<feature type="region of interest" description="Disordered" evidence="2">
    <location>
        <begin position="113"/>
        <end position="134"/>
    </location>
</feature>
<dbReference type="VEuPathDB" id="FungiDB:CNAG_01048"/>
<feature type="compositionally biased region" description="Polar residues" evidence="2">
    <location>
        <begin position="113"/>
        <end position="122"/>
    </location>
</feature>
<feature type="compositionally biased region" description="Basic and acidic residues" evidence="2">
    <location>
        <begin position="1285"/>
        <end position="1296"/>
    </location>
</feature>
<evidence type="ECO:0000259" key="3">
    <source>
        <dbReference type="PROSITE" id="PS50102"/>
    </source>
</evidence>